<accession>A0A195E1W2</accession>
<sequence length="404" mass="46908">MDKYSFLIQRQMPQLIDRHIYSHLIPKMKVKYATQVLSHTVANFIDLVLTWKKGIVKTSQGEMYLPPSAAMTEEVILFWDKLFDSFNRKENGELTSVISSSSNHLSFLNNAVNRIRKMDFVESAMHKAMRHNSKCLKNWIWTIQCAHYLWNILQTCGFSSFNLRFLNQDLVENSFSQIRDHGHRNNNPTPYQFGSSFKMLLTTNLTSRHSISANCKEMNEGTSLSLIQVISATKSNENEDEGIEYAESAIPAVTEHNIFVATDNILKNILMSKTVIQCEQCVQNLENQDILKSIDSALQIAEVRFVDLCYTLKVKKKLKSILYSEVFSKVSTHCTILIDHLIEETAEQFIIQWCKYINKILNRKYTGNFENNYIYNEAKRMSIKYTKKKKLKMYVKNQLKISTL</sequence>
<dbReference type="EMBL" id="KQ979824">
    <property type="protein sequence ID" value="KYN18894.1"/>
    <property type="molecule type" value="Genomic_DNA"/>
</dbReference>
<evidence type="ECO:0000313" key="3">
    <source>
        <dbReference type="Proteomes" id="UP000078492"/>
    </source>
</evidence>
<evidence type="ECO:0000313" key="2">
    <source>
        <dbReference type="EMBL" id="KYN18894.1"/>
    </source>
</evidence>
<dbReference type="Pfam" id="PF21789">
    <property type="entry name" value="TNP-like_RNaseH_C"/>
    <property type="match status" value="1"/>
</dbReference>
<feature type="domain" description="Transposable element P transposase-like RNase H C-terminal" evidence="1">
    <location>
        <begin position="166"/>
        <end position="198"/>
    </location>
</feature>
<dbReference type="Proteomes" id="UP000078492">
    <property type="component" value="Unassembled WGS sequence"/>
</dbReference>
<protein>
    <recommendedName>
        <fullName evidence="1">Transposable element P transposase-like RNase H C-terminal domain-containing protein</fullName>
    </recommendedName>
</protein>
<gene>
    <name evidence="2" type="ORF">ALC57_08737</name>
</gene>
<proteinExistence type="predicted"/>
<name>A0A195E1W2_9HYME</name>
<organism evidence="2 3">
    <name type="scientific">Trachymyrmex cornetzi</name>
    <dbReference type="NCBI Taxonomy" id="471704"/>
    <lineage>
        <taxon>Eukaryota</taxon>
        <taxon>Metazoa</taxon>
        <taxon>Ecdysozoa</taxon>
        <taxon>Arthropoda</taxon>
        <taxon>Hexapoda</taxon>
        <taxon>Insecta</taxon>
        <taxon>Pterygota</taxon>
        <taxon>Neoptera</taxon>
        <taxon>Endopterygota</taxon>
        <taxon>Hymenoptera</taxon>
        <taxon>Apocrita</taxon>
        <taxon>Aculeata</taxon>
        <taxon>Formicoidea</taxon>
        <taxon>Formicidae</taxon>
        <taxon>Myrmicinae</taxon>
        <taxon>Trachymyrmex</taxon>
    </lineage>
</organism>
<reference evidence="2 3" key="1">
    <citation type="submission" date="2015-09" db="EMBL/GenBank/DDBJ databases">
        <title>Trachymyrmex cornetzi WGS genome.</title>
        <authorList>
            <person name="Nygaard S."/>
            <person name="Hu H."/>
            <person name="Boomsma J."/>
            <person name="Zhang G."/>
        </authorList>
    </citation>
    <scope>NUCLEOTIDE SEQUENCE [LARGE SCALE GENOMIC DNA]</scope>
    <source>
        <strain evidence="2">Tcor2-1</strain>
        <tissue evidence="2">Whole body</tissue>
    </source>
</reference>
<dbReference type="AlphaFoldDB" id="A0A195E1W2"/>
<evidence type="ECO:0000259" key="1">
    <source>
        <dbReference type="Pfam" id="PF21789"/>
    </source>
</evidence>
<keyword evidence="3" id="KW-1185">Reference proteome</keyword>
<dbReference type="InterPro" id="IPR048367">
    <property type="entry name" value="TNP-like_RNaseH_C"/>
</dbReference>